<dbReference type="EMBL" id="JBHTIU010000074">
    <property type="protein sequence ID" value="MFD0871174.1"/>
    <property type="molecule type" value="Genomic_DNA"/>
</dbReference>
<feature type="region of interest" description="Disordered" evidence="1">
    <location>
        <begin position="34"/>
        <end position="57"/>
    </location>
</feature>
<keyword evidence="3" id="KW-1185">Reference proteome</keyword>
<reference evidence="3" key="1">
    <citation type="journal article" date="2019" name="Int. J. Syst. Evol. Microbiol.">
        <title>The Global Catalogue of Microorganisms (GCM) 10K type strain sequencing project: providing services to taxonomists for standard genome sequencing and annotation.</title>
        <authorList>
            <consortium name="The Broad Institute Genomics Platform"/>
            <consortium name="The Broad Institute Genome Sequencing Center for Infectious Disease"/>
            <person name="Wu L."/>
            <person name="Ma J."/>
        </authorList>
    </citation>
    <scope>NUCLEOTIDE SEQUENCE [LARGE SCALE GENOMIC DNA]</scope>
    <source>
        <strain evidence="3">CCUG 57263</strain>
    </source>
</reference>
<comment type="caution">
    <text evidence="2">The sequence shown here is derived from an EMBL/GenBank/DDBJ whole genome shotgun (WGS) entry which is preliminary data.</text>
</comment>
<name>A0ABW3DG06_9BACL</name>
<evidence type="ECO:0000313" key="3">
    <source>
        <dbReference type="Proteomes" id="UP001597120"/>
    </source>
</evidence>
<evidence type="ECO:0000313" key="2">
    <source>
        <dbReference type="EMBL" id="MFD0871174.1"/>
    </source>
</evidence>
<protein>
    <submittedName>
        <fullName evidence="2">Uncharacterized protein</fullName>
    </submittedName>
</protein>
<dbReference type="RefSeq" id="WP_186328324.1">
    <property type="nucleotide sequence ID" value="NZ_JBHTIU010000074.1"/>
</dbReference>
<sequence>MHRSVKEETVLLSQQISAPASYHEAIASLTLDGSTEGKHSFESERDAMKRVPRKIIR</sequence>
<gene>
    <name evidence="2" type="ORF">ACFQ03_18695</name>
</gene>
<organism evidence="2 3">
    <name type="scientific">Paenibacillus residui</name>
    <dbReference type="NCBI Taxonomy" id="629724"/>
    <lineage>
        <taxon>Bacteria</taxon>
        <taxon>Bacillati</taxon>
        <taxon>Bacillota</taxon>
        <taxon>Bacilli</taxon>
        <taxon>Bacillales</taxon>
        <taxon>Paenibacillaceae</taxon>
        <taxon>Paenibacillus</taxon>
    </lineage>
</organism>
<evidence type="ECO:0000256" key="1">
    <source>
        <dbReference type="SAM" id="MobiDB-lite"/>
    </source>
</evidence>
<accession>A0ABW3DG06</accession>
<feature type="compositionally biased region" description="Basic and acidic residues" evidence="1">
    <location>
        <begin position="35"/>
        <end position="49"/>
    </location>
</feature>
<proteinExistence type="predicted"/>
<dbReference type="Proteomes" id="UP001597120">
    <property type="component" value="Unassembled WGS sequence"/>
</dbReference>